<dbReference type="InterPro" id="IPR050958">
    <property type="entry name" value="Cell_Adh-Cytoskel_Orgn"/>
</dbReference>
<reference evidence="4 5" key="1">
    <citation type="submission" date="2022-05" db="EMBL/GenBank/DDBJ databases">
        <authorList>
            <consortium name="Genoscope - CEA"/>
            <person name="William W."/>
        </authorList>
    </citation>
    <scope>NUCLEOTIDE SEQUENCE [LARGE SCALE GENOMIC DNA]</scope>
</reference>
<sequence length="618" mass="69248">MILYVKIAGQQVADPPRIVNFPTKDLLAPEDVKFSRQNALKLPCDAFGSNLQWTWKHNGTAITTGGKFTVGADGTLYGSYLESAQSGNYQCFVRDTVTGIETFSRKIQVAVTVVGTFSNQNEQEVLVDLGEEFSYNCPQHSSSYGVSYSWQGEITNYLHIQFKRNDRRAISQTGQLLIMYVTQQDLDDFAMYDSQGIRCFMIGANRFERSGILKLKKKTAGQTDPQTPRAPAWKLIPAAIETAVEGRNKTLYCLAFGRPVPTITWKMQDKSGNWQNLVHGHDSFEIASDFHGRLLNIISVKKSMHQTNYCCEAENSQSGGNPLVHDIQLRVEVAPRFLASPPQQVEIDVNGNGSLTCDVFADPSPFFKWYKNGKQLTTSTVQVTLNGNKLVFKNVRYPNEIGVYQCVAENQHGMIVSSTYVKVLAIKPSFAESGFGPFYLFKGTEGRLKCNPKTALQPTKDQYKWYKGNTLLTSSPPYRIEYGEYCTLIIDNVDKNRDEGDYKCVAENFLGKDEATGKATVLERTIITVRPENKQVDEGTRVDLRCDATADPSLELRYYWKRDNAVITYNNKIEWLEGPNVLTIASITVDDAGNYTCVAYTPDPKRSEDHASATIDIS</sequence>
<organism evidence="4 5">
    <name type="scientific">Porites evermanni</name>
    <dbReference type="NCBI Taxonomy" id="104178"/>
    <lineage>
        <taxon>Eukaryota</taxon>
        <taxon>Metazoa</taxon>
        <taxon>Cnidaria</taxon>
        <taxon>Anthozoa</taxon>
        <taxon>Hexacorallia</taxon>
        <taxon>Scleractinia</taxon>
        <taxon>Fungiina</taxon>
        <taxon>Poritidae</taxon>
        <taxon>Porites</taxon>
    </lineage>
</organism>
<dbReference type="PROSITE" id="PS50835">
    <property type="entry name" value="IG_LIKE"/>
    <property type="match status" value="5"/>
</dbReference>
<keyword evidence="1" id="KW-0732">Signal</keyword>
<dbReference type="SMART" id="SM00408">
    <property type="entry name" value="IGc2"/>
    <property type="match status" value="5"/>
</dbReference>
<dbReference type="InterPro" id="IPR007110">
    <property type="entry name" value="Ig-like_dom"/>
</dbReference>
<proteinExistence type="predicted"/>
<dbReference type="InterPro" id="IPR003598">
    <property type="entry name" value="Ig_sub2"/>
</dbReference>
<name>A0ABN8QDB3_9CNID</name>
<dbReference type="InterPro" id="IPR003599">
    <property type="entry name" value="Ig_sub"/>
</dbReference>
<evidence type="ECO:0000259" key="3">
    <source>
        <dbReference type="PROSITE" id="PS50835"/>
    </source>
</evidence>
<evidence type="ECO:0000313" key="5">
    <source>
        <dbReference type="Proteomes" id="UP001159427"/>
    </source>
</evidence>
<feature type="domain" description="Ig-like" evidence="3">
    <location>
        <begin position="231"/>
        <end position="328"/>
    </location>
</feature>
<evidence type="ECO:0000256" key="1">
    <source>
        <dbReference type="ARBA" id="ARBA00022729"/>
    </source>
</evidence>
<feature type="domain" description="Ig-like" evidence="3">
    <location>
        <begin position="428"/>
        <end position="522"/>
    </location>
</feature>
<evidence type="ECO:0000313" key="4">
    <source>
        <dbReference type="EMBL" id="CAH3160474.1"/>
    </source>
</evidence>
<feature type="domain" description="Ig-like" evidence="3">
    <location>
        <begin position="16"/>
        <end position="108"/>
    </location>
</feature>
<dbReference type="InterPro" id="IPR013783">
    <property type="entry name" value="Ig-like_fold"/>
</dbReference>
<dbReference type="InterPro" id="IPR036179">
    <property type="entry name" value="Ig-like_dom_sf"/>
</dbReference>
<dbReference type="Pfam" id="PF13927">
    <property type="entry name" value="Ig_3"/>
    <property type="match status" value="3"/>
</dbReference>
<dbReference type="SMART" id="SM00409">
    <property type="entry name" value="IG"/>
    <property type="match status" value="5"/>
</dbReference>
<dbReference type="PANTHER" id="PTHR45080:SF8">
    <property type="entry name" value="IG-LIKE DOMAIN-CONTAINING PROTEIN"/>
    <property type="match status" value="1"/>
</dbReference>
<dbReference type="SUPFAM" id="SSF48726">
    <property type="entry name" value="Immunoglobulin"/>
    <property type="match status" value="5"/>
</dbReference>
<accession>A0ABN8QDB3</accession>
<keyword evidence="2" id="KW-1015">Disulfide bond</keyword>
<feature type="non-terminal residue" evidence="4">
    <location>
        <position position="618"/>
    </location>
</feature>
<keyword evidence="5" id="KW-1185">Reference proteome</keyword>
<gene>
    <name evidence="4" type="ORF">PEVE_00003601</name>
</gene>
<feature type="domain" description="Ig-like" evidence="3">
    <location>
        <begin position="335"/>
        <end position="422"/>
    </location>
</feature>
<comment type="caution">
    <text evidence="4">The sequence shown here is derived from an EMBL/GenBank/DDBJ whole genome shotgun (WGS) entry which is preliminary data.</text>
</comment>
<dbReference type="EMBL" id="CALNXI010001215">
    <property type="protein sequence ID" value="CAH3160474.1"/>
    <property type="molecule type" value="Genomic_DNA"/>
</dbReference>
<dbReference type="Gene3D" id="2.60.40.10">
    <property type="entry name" value="Immunoglobulins"/>
    <property type="match status" value="5"/>
</dbReference>
<dbReference type="PANTHER" id="PTHR45080">
    <property type="entry name" value="CONTACTIN 5"/>
    <property type="match status" value="1"/>
</dbReference>
<protein>
    <recommendedName>
        <fullName evidence="3">Ig-like domain-containing protein</fullName>
    </recommendedName>
</protein>
<dbReference type="Proteomes" id="UP001159427">
    <property type="component" value="Unassembled WGS sequence"/>
</dbReference>
<dbReference type="Pfam" id="PF07679">
    <property type="entry name" value="I-set"/>
    <property type="match status" value="1"/>
</dbReference>
<evidence type="ECO:0000256" key="2">
    <source>
        <dbReference type="ARBA" id="ARBA00023157"/>
    </source>
</evidence>
<dbReference type="InterPro" id="IPR013098">
    <property type="entry name" value="Ig_I-set"/>
</dbReference>
<feature type="domain" description="Ig-like" evidence="3">
    <location>
        <begin position="525"/>
        <end position="618"/>
    </location>
</feature>